<dbReference type="Proteomes" id="UP000028480">
    <property type="component" value="Unassembled WGS sequence"/>
</dbReference>
<accession>A0A077QCT2</accession>
<dbReference type="EMBL" id="CBTB010000019">
    <property type="protein sequence ID" value="CDH30908.1"/>
    <property type="molecule type" value="Genomic_DNA"/>
</dbReference>
<protein>
    <submittedName>
        <fullName evidence="1">Uncharacterized protein</fullName>
    </submittedName>
</protein>
<comment type="caution">
    <text evidence="1">The sequence shown here is derived from an EMBL/GenBank/DDBJ whole genome shotgun (WGS) entry which is preliminary data.</text>
</comment>
<reference evidence="1" key="1">
    <citation type="submission" date="2013-07" db="EMBL/GenBank/DDBJ databases">
        <title>Sub-species coevolution in mutualistic symbiosis.</title>
        <authorList>
            <person name="Murfin K."/>
            <person name="Klassen J."/>
            <person name="Lee M."/>
            <person name="Forst S."/>
            <person name="Stock P."/>
            <person name="Goodrich-Blair H."/>
        </authorList>
    </citation>
    <scope>NUCLEOTIDE SEQUENCE [LARGE SCALE GENOMIC DNA]</scope>
    <source>
        <strain evidence="1">Intermedium</strain>
    </source>
</reference>
<sequence>MILVTFVGDISMTDLLTSQKNGPLS</sequence>
<proteinExistence type="predicted"/>
<dbReference type="HOGENOM" id="CLU_3419330_0_0_6"/>
<gene>
    <name evidence="1" type="ORF">XBI1_1150036</name>
</gene>
<dbReference type="AlphaFoldDB" id="A0A077QCT2"/>
<evidence type="ECO:0000313" key="1">
    <source>
        <dbReference type="EMBL" id="CDH30908.1"/>
    </source>
</evidence>
<name>A0A077QCT2_XENBV</name>
<organism evidence="1">
    <name type="scientific">Xenorhabdus bovienii str. Intermedium</name>
    <dbReference type="NCBI Taxonomy" id="1379677"/>
    <lineage>
        <taxon>Bacteria</taxon>
        <taxon>Pseudomonadati</taxon>
        <taxon>Pseudomonadota</taxon>
        <taxon>Gammaproteobacteria</taxon>
        <taxon>Enterobacterales</taxon>
        <taxon>Morganellaceae</taxon>
        <taxon>Xenorhabdus</taxon>
    </lineage>
</organism>